<evidence type="ECO:0000313" key="2">
    <source>
        <dbReference type="EMBL" id="SHK24561.1"/>
    </source>
</evidence>
<dbReference type="Proteomes" id="UP000183952">
    <property type="component" value="Unassembled WGS sequence"/>
</dbReference>
<name>A0A1M6QWF3_9CLOT</name>
<dbReference type="NCBIfam" id="TIGR03296">
    <property type="entry name" value="M6dom_TIGR03296"/>
    <property type="match status" value="1"/>
</dbReference>
<reference evidence="2 3" key="1">
    <citation type="submission" date="2016-11" db="EMBL/GenBank/DDBJ databases">
        <authorList>
            <person name="Jaros S."/>
            <person name="Januszkiewicz K."/>
            <person name="Wedrychowicz H."/>
        </authorList>
    </citation>
    <scope>NUCLEOTIDE SEQUENCE [LARGE SCALE GENOMIC DNA]</scope>
    <source>
        <strain evidence="2 3">DSM 3090</strain>
    </source>
</reference>
<dbReference type="PANTHER" id="PTHR41775">
    <property type="entry name" value="SECRETED PROTEIN-RELATED"/>
    <property type="match status" value="1"/>
</dbReference>
<dbReference type="InterPro" id="IPR008757">
    <property type="entry name" value="Peptidase_M6-like_domain"/>
</dbReference>
<evidence type="ECO:0000259" key="1">
    <source>
        <dbReference type="Pfam" id="PF05547"/>
    </source>
</evidence>
<keyword evidence="3" id="KW-1185">Reference proteome</keyword>
<sequence>MKKGRIIGAILSAAMMVNCISPVMTVFGQTTGVFENPLAPVDRTQSAEKFTAKPLVILIDFPDYRYTELDEREKDFRINSFTGKETTADFYEKLFFGDETYKTEDGNDHITVNKFFKEESGGTYEFKGKVMGWYTADKPAATYGANVDKSDQKNARNLVLEAIQKASKDVDLSEFDIEDKWDLDGDGDYNEPDGIIDSLVVIHPGLGEEWGGGSLKEDAIWPFRWGFNVFGENMDSYTPAEKQAIVNKNHKVTDKSGKEFFVEDFTI</sequence>
<dbReference type="AlphaFoldDB" id="A0A1M6QWF3"/>
<keyword evidence="2" id="KW-0645">Protease</keyword>
<dbReference type="GO" id="GO:0008237">
    <property type="term" value="F:metallopeptidase activity"/>
    <property type="evidence" value="ECO:0007669"/>
    <property type="project" value="UniProtKB-KW"/>
</dbReference>
<feature type="domain" description="Peptidase M6-like" evidence="1">
    <location>
        <begin position="47"/>
        <end position="251"/>
    </location>
</feature>
<dbReference type="RefSeq" id="WP_143147001.1">
    <property type="nucleotide sequence ID" value="NZ_FRAD01000019.1"/>
</dbReference>
<organism evidence="2 3">
    <name type="scientific">Hathewaya proteolytica DSM 3090</name>
    <dbReference type="NCBI Taxonomy" id="1121331"/>
    <lineage>
        <taxon>Bacteria</taxon>
        <taxon>Bacillati</taxon>
        <taxon>Bacillota</taxon>
        <taxon>Clostridia</taxon>
        <taxon>Eubacteriales</taxon>
        <taxon>Clostridiaceae</taxon>
        <taxon>Hathewaya</taxon>
    </lineage>
</organism>
<dbReference type="Pfam" id="PF05547">
    <property type="entry name" value="Peptidase_M6"/>
    <property type="match status" value="1"/>
</dbReference>
<dbReference type="PANTHER" id="PTHR41775:SF1">
    <property type="entry name" value="PEPTIDASE M6-LIKE DOMAIN-CONTAINING PROTEIN"/>
    <property type="match status" value="1"/>
</dbReference>
<feature type="non-terminal residue" evidence="2">
    <location>
        <position position="267"/>
    </location>
</feature>
<dbReference type="STRING" id="1121331.SAMN02745248_02135"/>
<dbReference type="OrthoDB" id="275270at2"/>
<accession>A0A1M6QWF3</accession>
<dbReference type="GO" id="GO:0006508">
    <property type="term" value="P:proteolysis"/>
    <property type="evidence" value="ECO:0007669"/>
    <property type="project" value="UniProtKB-KW"/>
</dbReference>
<keyword evidence="2" id="KW-0378">Hydrolase</keyword>
<keyword evidence="2" id="KW-0482">Metalloprotease</keyword>
<dbReference type="EMBL" id="FRAD01000019">
    <property type="protein sequence ID" value="SHK24561.1"/>
    <property type="molecule type" value="Genomic_DNA"/>
</dbReference>
<proteinExistence type="predicted"/>
<evidence type="ECO:0000313" key="3">
    <source>
        <dbReference type="Proteomes" id="UP000183952"/>
    </source>
</evidence>
<protein>
    <submittedName>
        <fullName evidence="2">M6 family metalloprotease domain-containing protein</fullName>
    </submittedName>
</protein>
<gene>
    <name evidence="2" type="ORF">SAMN02745248_02135</name>
</gene>